<keyword evidence="3" id="KW-0221">Differentiation</keyword>
<dbReference type="SUPFAM" id="SSF143724">
    <property type="entry name" value="PHP14-like"/>
    <property type="match status" value="1"/>
</dbReference>
<comment type="similarity">
    <text evidence="2">Belongs to the janus family.</text>
</comment>
<gene>
    <name evidence="7" type="ORF">GSPATT00007713001</name>
</gene>
<comment type="function">
    <text evidence="1">JanA and janB regulate somatic sex differentiation.</text>
</comment>
<dbReference type="AlphaFoldDB" id="A0CIG1"/>
<feature type="binding site" evidence="6">
    <location>
        <position position="31"/>
    </location>
    <ligand>
        <name>substrate</name>
    </ligand>
</feature>
<dbReference type="GO" id="GO:0101006">
    <property type="term" value="F:protein histidine phosphatase activity"/>
    <property type="evidence" value="ECO:0000318"/>
    <property type="project" value="GO_Central"/>
</dbReference>
<dbReference type="Gene3D" id="3.50.20.20">
    <property type="entry name" value="Janus/Ocnus"/>
    <property type="match status" value="1"/>
</dbReference>
<dbReference type="PANTHER" id="PTHR12258">
    <property type="entry name" value="JANUS-A/JANUS-B"/>
    <property type="match status" value="1"/>
</dbReference>
<sequence length="153" mass="18022">MIQTQQTEEETFNQITKNINQVNIDNEGTFKYILILLEGENNKEFYYVRGLKQYEFHAQNFEHFCEEAKSSLKWSEFKYNIEKGTIKAQLNGHNYKFKCVGGGRIKHSFVNSSIEIYGYSQSYGQCDHKLSLNVIRTVYPYQDKNVITRNDGY</sequence>
<evidence type="ECO:0000313" key="8">
    <source>
        <dbReference type="Proteomes" id="UP000000600"/>
    </source>
</evidence>
<feature type="active site" description="Proton acceptor" evidence="5">
    <location>
        <position position="57"/>
    </location>
</feature>
<organism evidence="7 8">
    <name type="scientific">Paramecium tetraurelia</name>
    <dbReference type="NCBI Taxonomy" id="5888"/>
    <lineage>
        <taxon>Eukaryota</taxon>
        <taxon>Sar</taxon>
        <taxon>Alveolata</taxon>
        <taxon>Ciliophora</taxon>
        <taxon>Intramacronucleata</taxon>
        <taxon>Oligohymenophorea</taxon>
        <taxon>Peniculida</taxon>
        <taxon>Parameciidae</taxon>
        <taxon>Paramecium</taxon>
    </lineage>
</organism>
<accession>A0CIG1</accession>
<dbReference type="EMBL" id="CT868085">
    <property type="protein sequence ID" value="CAK70578.1"/>
    <property type="molecule type" value="Genomic_DNA"/>
</dbReference>
<dbReference type="OrthoDB" id="10249612at2759"/>
<name>A0CIG1_PARTE</name>
<protein>
    <submittedName>
        <fullName evidence="7">Uncharacterized protein</fullName>
    </submittedName>
</protein>
<evidence type="ECO:0000256" key="6">
    <source>
        <dbReference type="PIRSR" id="PIRSR607702-2"/>
    </source>
</evidence>
<evidence type="ECO:0000256" key="2">
    <source>
        <dbReference type="ARBA" id="ARBA00010971"/>
    </source>
</evidence>
<dbReference type="RefSeq" id="XP_001437975.1">
    <property type="nucleotide sequence ID" value="XM_001437938.1"/>
</dbReference>
<dbReference type="InParanoid" id="A0CIG1"/>
<dbReference type="GO" id="GO:0030154">
    <property type="term" value="P:cell differentiation"/>
    <property type="evidence" value="ECO:0007669"/>
    <property type="project" value="UniProtKB-KW"/>
</dbReference>
<keyword evidence="8" id="KW-1185">Reference proteome</keyword>
<evidence type="ECO:0000256" key="1">
    <source>
        <dbReference type="ARBA" id="ARBA00002508"/>
    </source>
</evidence>
<dbReference type="GO" id="GO:0007548">
    <property type="term" value="P:sex differentiation"/>
    <property type="evidence" value="ECO:0007669"/>
    <property type="project" value="UniProtKB-KW"/>
</dbReference>
<evidence type="ECO:0000256" key="4">
    <source>
        <dbReference type="ARBA" id="ARBA00022928"/>
    </source>
</evidence>
<dbReference type="PANTHER" id="PTHR12258:SF5">
    <property type="entry name" value="BCDNA.GH02250-RELATED"/>
    <property type="match status" value="1"/>
</dbReference>
<reference evidence="7 8" key="1">
    <citation type="journal article" date="2006" name="Nature">
        <title>Global trends of whole-genome duplications revealed by the ciliate Paramecium tetraurelia.</title>
        <authorList>
            <consortium name="Genoscope"/>
            <person name="Aury J.-M."/>
            <person name="Jaillon O."/>
            <person name="Duret L."/>
            <person name="Noel B."/>
            <person name="Jubin C."/>
            <person name="Porcel B.M."/>
            <person name="Segurens B."/>
            <person name="Daubin V."/>
            <person name="Anthouard V."/>
            <person name="Aiach N."/>
            <person name="Arnaiz O."/>
            <person name="Billaut A."/>
            <person name="Beisson J."/>
            <person name="Blanc I."/>
            <person name="Bouhouche K."/>
            <person name="Camara F."/>
            <person name="Duharcourt S."/>
            <person name="Guigo R."/>
            <person name="Gogendeau D."/>
            <person name="Katinka M."/>
            <person name="Keller A.-M."/>
            <person name="Kissmehl R."/>
            <person name="Klotz C."/>
            <person name="Koll F."/>
            <person name="Le Moue A."/>
            <person name="Lepere C."/>
            <person name="Malinsky S."/>
            <person name="Nowacki M."/>
            <person name="Nowak J.K."/>
            <person name="Plattner H."/>
            <person name="Poulain J."/>
            <person name="Ruiz F."/>
            <person name="Serrano V."/>
            <person name="Zagulski M."/>
            <person name="Dessen P."/>
            <person name="Betermier M."/>
            <person name="Weissenbach J."/>
            <person name="Scarpelli C."/>
            <person name="Schachter V."/>
            <person name="Sperling L."/>
            <person name="Meyer E."/>
            <person name="Cohen J."/>
            <person name="Wincker P."/>
        </authorList>
    </citation>
    <scope>NUCLEOTIDE SEQUENCE [LARGE SCALE GENOMIC DNA]</scope>
    <source>
        <strain evidence="7 8">Stock d4-2</strain>
    </source>
</reference>
<evidence type="ECO:0000256" key="3">
    <source>
        <dbReference type="ARBA" id="ARBA00022782"/>
    </source>
</evidence>
<dbReference type="Proteomes" id="UP000000600">
    <property type="component" value="Unassembled WGS sequence"/>
</dbReference>
<evidence type="ECO:0000256" key="5">
    <source>
        <dbReference type="PIRSR" id="PIRSR607702-1"/>
    </source>
</evidence>
<dbReference type="STRING" id="5888.A0CIG1"/>
<dbReference type="GeneID" id="5023760"/>
<dbReference type="InterPro" id="IPR007702">
    <property type="entry name" value="Janus"/>
</dbReference>
<dbReference type="Pfam" id="PF05005">
    <property type="entry name" value="Ocnus"/>
    <property type="match status" value="1"/>
</dbReference>
<proteinExistence type="inferred from homology"/>
<keyword evidence="4" id="KW-0726">Sexual differentiation</keyword>
<dbReference type="InterPro" id="IPR038596">
    <property type="entry name" value="Janus_sf"/>
</dbReference>
<dbReference type="eggNOG" id="ENOG502QZQZ">
    <property type="taxonomic scope" value="Eukaryota"/>
</dbReference>
<dbReference type="HOGENOM" id="CLU_120717_0_0_1"/>
<dbReference type="OMA" id="VRGYSWA"/>
<evidence type="ECO:0000313" key="7">
    <source>
        <dbReference type="EMBL" id="CAK70578.1"/>
    </source>
</evidence>
<dbReference type="GO" id="GO:0005829">
    <property type="term" value="C:cytosol"/>
    <property type="evidence" value="ECO:0000318"/>
    <property type="project" value="GO_Central"/>
</dbReference>
<dbReference type="KEGG" id="ptm:GSPATT00007713001"/>